<dbReference type="InterPro" id="IPR050569">
    <property type="entry name" value="TAAR"/>
</dbReference>
<protein>
    <recommendedName>
        <fullName evidence="11">G-protein coupled receptors family 1 profile domain-containing protein</fullName>
    </recommendedName>
</protein>
<evidence type="ECO:0000256" key="2">
    <source>
        <dbReference type="ARBA" id="ARBA00022475"/>
    </source>
</evidence>
<keyword evidence="5 9" id="KW-0297">G-protein coupled receptor</keyword>
<name>A0ABN8Q9U9_9CNID</name>
<evidence type="ECO:0000256" key="5">
    <source>
        <dbReference type="ARBA" id="ARBA00023040"/>
    </source>
</evidence>
<keyword evidence="8 9" id="KW-0807">Transducer</keyword>
<comment type="similarity">
    <text evidence="9">Belongs to the G-protein coupled receptor 1 family.</text>
</comment>
<reference evidence="12 13" key="1">
    <citation type="submission" date="2022-05" db="EMBL/GenBank/DDBJ databases">
        <authorList>
            <consortium name="Genoscope - CEA"/>
            <person name="William W."/>
        </authorList>
    </citation>
    <scope>NUCLEOTIDE SEQUENCE [LARGE SCALE GENOMIC DNA]</scope>
</reference>
<organism evidence="12 13">
    <name type="scientific">Porites lobata</name>
    <dbReference type="NCBI Taxonomy" id="104759"/>
    <lineage>
        <taxon>Eukaryota</taxon>
        <taxon>Metazoa</taxon>
        <taxon>Cnidaria</taxon>
        <taxon>Anthozoa</taxon>
        <taxon>Hexacorallia</taxon>
        <taxon>Scleractinia</taxon>
        <taxon>Fungiina</taxon>
        <taxon>Poritidae</taxon>
        <taxon>Porites</taxon>
    </lineage>
</organism>
<proteinExistence type="inferred from homology"/>
<evidence type="ECO:0000256" key="4">
    <source>
        <dbReference type="ARBA" id="ARBA00022989"/>
    </source>
</evidence>
<dbReference type="SUPFAM" id="SSF81321">
    <property type="entry name" value="Family A G protein-coupled receptor-like"/>
    <property type="match status" value="2"/>
</dbReference>
<feature type="non-terminal residue" evidence="12">
    <location>
        <position position="261"/>
    </location>
</feature>
<evidence type="ECO:0000256" key="9">
    <source>
        <dbReference type="RuleBase" id="RU000688"/>
    </source>
</evidence>
<keyword evidence="7 9" id="KW-0675">Receptor</keyword>
<feature type="non-terminal residue" evidence="12">
    <location>
        <position position="1"/>
    </location>
</feature>
<dbReference type="Pfam" id="PF00001">
    <property type="entry name" value="7tm_1"/>
    <property type="match status" value="2"/>
</dbReference>
<feature type="transmembrane region" description="Helical" evidence="10">
    <location>
        <begin position="209"/>
        <end position="231"/>
    </location>
</feature>
<evidence type="ECO:0000256" key="6">
    <source>
        <dbReference type="ARBA" id="ARBA00023136"/>
    </source>
</evidence>
<keyword evidence="13" id="KW-1185">Reference proteome</keyword>
<dbReference type="EMBL" id="CALNXK010000116">
    <property type="protein sequence ID" value="CAH3160271.1"/>
    <property type="molecule type" value="Genomic_DNA"/>
</dbReference>
<dbReference type="Proteomes" id="UP001159405">
    <property type="component" value="Unassembled WGS sequence"/>
</dbReference>
<dbReference type="PROSITE" id="PS00237">
    <property type="entry name" value="G_PROTEIN_RECEP_F1_1"/>
    <property type="match status" value="1"/>
</dbReference>
<dbReference type="InterPro" id="IPR017452">
    <property type="entry name" value="GPCR_Rhodpsn_7TM"/>
</dbReference>
<evidence type="ECO:0000256" key="3">
    <source>
        <dbReference type="ARBA" id="ARBA00022692"/>
    </source>
</evidence>
<dbReference type="Gene3D" id="1.20.1070.10">
    <property type="entry name" value="Rhodopsin 7-helix transmembrane proteins"/>
    <property type="match status" value="2"/>
</dbReference>
<dbReference type="PROSITE" id="PS50262">
    <property type="entry name" value="G_PROTEIN_RECEP_F1_2"/>
    <property type="match status" value="2"/>
</dbReference>
<keyword evidence="3 9" id="KW-0812">Transmembrane</keyword>
<comment type="caution">
    <text evidence="12">The sequence shown here is derived from an EMBL/GenBank/DDBJ whole genome shotgun (WGS) entry which is preliminary data.</text>
</comment>
<feature type="domain" description="G-protein coupled receptors family 1 profile" evidence="11">
    <location>
        <begin position="19"/>
        <end position="143"/>
    </location>
</feature>
<feature type="transmembrane region" description="Helical" evidence="10">
    <location>
        <begin position="79"/>
        <end position="102"/>
    </location>
</feature>
<comment type="subcellular location">
    <subcellularLocation>
        <location evidence="1">Cell membrane</location>
        <topology evidence="1">Multi-pass membrane protein</topology>
    </subcellularLocation>
</comment>
<evidence type="ECO:0000313" key="12">
    <source>
        <dbReference type="EMBL" id="CAH3160271.1"/>
    </source>
</evidence>
<evidence type="ECO:0000259" key="11">
    <source>
        <dbReference type="PROSITE" id="PS50262"/>
    </source>
</evidence>
<evidence type="ECO:0000256" key="7">
    <source>
        <dbReference type="ARBA" id="ARBA00023170"/>
    </source>
</evidence>
<feature type="domain" description="G-protein coupled receptors family 1 profile" evidence="11">
    <location>
        <begin position="151"/>
        <end position="261"/>
    </location>
</feature>
<dbReference type="PANTHER" id="PTHR24249">
    <property type="entry name" value="HISTAMINE RECEPTOR-RELATED G-PROTEIN COUPLED RECEPTOR"/>
    <property type="match status" value="1"/>
</dbReference>
<dbReference type="PRINTS" id="PR00237">
    <property type="entry name" value="GPCRRHODOPSN"/>
</dbReference>
<evidence type="ECO:0000313" key="13">
    <source>
        <dbReference type="Proteomes" id="UP001159405"/>
    </source>
</evidence>
<keyword evidence="2" id="KW-1003">Cell membrane</keyword>
<evidence type="ECO:0000256" key="8">
    <source>
        <dbReference type="ARBA" id="ARBA00023224"/>
    </source>
</evidence>
<dbReference type="InterPro" id="IPR000276">
    <property type="entry name" value="GPCR_Rhodpsn"/>
</dbReference>
<keyword evidence="6 10" id="KW-0472">Membrane</keyword>
<sequence length="261" mass="28470">VLLCLIILNILSLPLTSVLNGLVIITVKTKPRLKTTSNVALACLATTDCVMGVIGQPFFAVQLAVLLQGERSSSYCTLLAASVYVIRVLGAATFLHLTVINIERYIAIKHSLKYKILVTRGRLFRGSAFAYTVLLCLIILNILSLPLTSVLNGLVIITVKTKPRLKTTSNVALACLATTDCVMGVIGQPFFAVQLAVLLQGRDQAPSVYVIRVLGAATFLHLTVINIERYIAIKHSLKYKILVTRGRLFRGSAFVWVVSFL</sequence>
<gene>
    <name evidence="12" type="ORF">PLOB_00004200</name>
</gene>
<evidence type="ECO:0000256" key="1">
    <source>
        <dbReference type="ARBA" id="ARBA00004651"/>
    </source>
</evidence>
<evidence type="ECO:0000256" key="10">
    <source>
        <dbReference type="SAM" id="Phobius"/>
    </source>
</evidence>
<accession>A0ABN8Q9U9</accession>
<keyword evidence="4 10" id="KW-1133">Transmembrane helix</keyword>
<feature type="transmembrane region" description="Helical" evidence="10">
    <location>
        <begin position="123"/>
        <end position="143"/>
    </location>
</feature>
<feature type="transmembrane region" description="Helical" evidence="10">
    <location>
        <begin position="6"/>
        <end position="27"/>
    </location>
</feature>
<dbReference type="PANTHER" id="PTHR24249:SF421">
    <property type="entry name" value="G-PROTEIN COUPLED RECEPTORS FAMILY 1 PROFILE DOMAIN-CONTAINING PROTEIN"/>
    <property type="match status" value="1"/>
</dbReference>